<feature type="transmembrane region" description="Helical" evidence="6">
    <location>
        <begin position="173"/>
        <end position="192"/>
    </location>
</feature>
<dbReference type="InterPro" id="IPR020846">
    <property type="entry name" value="MFS_dom"/>
</dbReference>
<dbReference type="OrthoDB" id="9812189at2"/>
<feature type="transmembrane region" description="Helical" evidence="6">
    <location>
        <begin position="21"/>
        <end position="44"/>
    </location>
</feature>
<organism evidence="8 9">
    <name type="scientific">Sphingomonas psychrotolerans</name>
    <dbReference type="NCBI Taxonomy" id="1327635"/>
    <lineage>
        <taxon>Bacteria</taxon>
        <taxon>Pseudomonadati</taxon>
        <taxon>Pseudomonadota</taxon>
        <taxon>Alphaproteobacteria</taxon>
        <taxon>Sphingomonadales</taxon>
        <taxon>Sphingomonadaceae</taxon>
        <taxon>Sphingomonas</taxon>
    </lineage>
</organism>
<dbReference type="RefSeq" id="WP_100280523.1">
    <property type="nucleotide sequence ID" value="NZ_CP024923.1"/>
</dbReference>
<feature type="transmembrane region" description="Helical" evidence="6">
    <location>
        <begin position="220"/>
        <end position="239"/>
    </location>
</feature>
<name>A0A2K8MG40_9SPHN</name>
<comment type="subcellular location">
    <subcellularLocation>
        <location evidence="1">Cell membrane</location>
        <topology evidence="1">Multi-pass membrane protein</topology>
    </subcellularLocation>
</comment>
<dbReference type="KEGG" id="sphc:CVN68_00820"/>
<evidence type="ECO:0000259" key="7">
    <source>
        <dbReference type="PROSITE" id="PS50850"/>
    </source>
</evidence>
<gene>
    <name evidence="8" type="ORF">CVN68_00820</name>
</gene>
<evidence type="ECO:0000256" key="2">
    <source>
        <dbReference type="ARBA" id="ARBA00022475"/>
    </source>
</evidence>
<dbReference type="PANTHER" id="PTHR43124:SF5">
    <property type="entry name" value="PURINE RIBONUCLEOSIDE EFFLUX PUMP NEPI"/>
    <property type="match status" value="1"/>
</dbReference>
<feature type="transmembrane region" description="Helical" evidence="6">
    <location>
        <begin position="146"/>
        <end position="167"/>
    </location>
</feature>
<feature type="transmembrane region" description="Helical" evidence="6">
    <location>
        <begin position="56"/>
        <end position="75"/>
    </location>
</feature>
<evidence type="ECO:0000256" key="3">
    <source>
        <dbReference type="ARBA" id="ARBA00022692"/>
    </source>
</evidence>
<dbReference type="InterPro" id="IPR011701">
    <property type="entry name" value="MFS"/>
</dbReference>
<evidence type="ECO:0000256" key="4">
    <source>
        <dbReference type="ARBA" id="ARBA00022989"/>
    </source>
</evidence>
<dbReference type="Proteomes" id="UP000229081">
    <property type="component" value="Chromosome"/>
</dbReference>
<feature type="transmembrane region" description="Helical" evidence="6">
    <location>
        <begin position="342"/>
        <end position="364"/>
    </location>
</feature>
<keyword evidence="9" id="KW-1185">Reference proteome</keyword>
<dbReference type="PANTHER" id="PTHR43124">
    <property type="entry name" value="PURINE EFFLUX PUMP PBUE"/>
    <property type="match status" value="1"/>
</dbReference>
<evidence type="ECO:0000313" key="9">
    <source>
        <dbReference type="Proteomes" id="UP000229081"/>
    </source>
</evidence>
<dbReference type="GO" id="GO:0005886">
    <property type="term" value="C:plasma membrane"/>
    <property type="evidence" value="ECO:0007669"/>
    <property type="project" value="UniProtKB-SubCell"/>
</dbReference>
<dbReference type="EMBL" id="CP024923">
    <property type="protein sequence ID" value="ATY30709.1"/>
    <property type="molecule type" value="Genomic_DNA"/>
</dbReference>
<keyword evidence="2" id="KW-1003">Cell membrane</keyword>
<sequence>MATQLISADSSATSRTGSWSAVFALTLCVATLIASEFMPISILTPIASDLGLSEGTAGQAISISGIFALLTSLTLSSWTAGMDRRVLLLGLSVLMLVSGLLVAFAPSFAVLMIGRALLGIVIGGFWSMSAATIMRLLPEDQVTRGLALLNGGNALATTIAAPLGSFLGQYIGWRGAFFAVVPLAAITFAWLWRTLPAMPSDRAGRSANALRVLKRPQVRIGMAAVALLFMGQFALFTYLRPFLENVTQLSVSLLSLVLLVMGAAGLVGTWLIGRAVAKSLSATLILAPLAMAAIAIGLGIMGAMPVPTTALLAGWGLIGTALPVAWWTWLSRTLPDDAEAGGGLMVAVIQLAITLGAAGGGLLFDAAGPRATFFASAVLLGASALLGLVSARKAIDPSASLS</sequence>
<dbReference type="InterPro" id="IPR036259">
    <property type="entry name" value="MFS_trans_sf"/>
</dbReference>
<dbReference type="Gene3D" id="1.20.1250.20">
    <property type="entry name" value="MFS general substrate transporter like domains"/>
    <property type="match status" value="1"/>
</dbReference>
<dbReference type="AlphaFoldDB" id="A0A2K8MG40"/>
<keyword evidence="3 6" id="KW-0812">Transmembrane</keyword>
<feature type="transmembrane region" description="Helical" evidence="6">
    <location>
        <begin position="87"/>
        <end position="110"/>
    </location>
</feature>
<feature type="transmembrane region" description="Helical" evidence="6">
    <location>
        <begin position="284"/>
        <end position="304"/>
    </location>
</feature>
<dbReference type="PROSITE" id="PS50850">
    <property type="entry name" value="MFS"/>
    <property type="match status" value="1"/>
</dbReference>
<proteinExistence type="predicted"/>
<dbReference type="Pfam" id="PF07690">
    <property type="entry name" value="MFS_1"/>
    <property type="match status" value="1"/>
</dbReference>
<evidence type="ECO:0000313" key="8">
    <source>
        <dbReference type="EMBL" id="ATY30709.1"/>
    </source>
</evidence>
<dbReference type="InterPro" id="IPR050189">
    <property type="entry name" value="MFS_Efflux_Transporters"/>
</dbReference>
<feature type="transmembrane region" description="Helical" evidence="6">
    <location>
        <begin position="116"/>
        <end position="134"/>
    </location>
</feature>
<keyword evidence="4 6" id="KW-1133">Transmembrane helix</keyword>
<feature type="transmembrane region" description="Helical" evidence="6">
    <location>
        <begin position="310"/>
        <end position="330"/>
    </location>
</feature>
<feature type="transmembrane region" description="Helical" evidence="6">
    <location>
        <begin position="251"/>
        <end position="272"/>
    </location>
</feature>
<evidence type="ECO:0000256" key="1">
    <source>
        <dbReference type="ARBA" id="ARBA00004651"/>
    </source>
</evidence>
<dbReference type="CDD" id="cd17324">
    <property type="entry name" value="MFS_NepI_like"/>
    <property type="match status" value="1"/>
</dbReference>
<feature type="domain" description="Major facilitator superfamily (MFS) profile" evidence="7">
    <location>
        <begin position="1"/>
        <end position="395"/>
    </location>
</feature>
<reference evidence="8 9" key="1">
    <citation type="submission" date="2017-11" db="EMBL/GenBank/DDBJ databases">
        <title>Complete genome sequence of Sphingomonas sp. Strain Cra20, a psychrotolerant potential plant growth promoting rhizobacteria.</title>
        <authorList>
            <person name="Luo Y."/>
        </authorList>
    </citation>
    <scope>NUCLEOTIDE SEQUENCE [LARGE SCALE GENOMIC DNA]</scope>
    <source>
        <strain evidence="8 9">Cra20</strain>
    </source>
</reference>
<protein>
    <submittedName>
        <fullName evidence="8">MFS transporter</fullName>
    </submittedName>
</protein>
<evidence type="ECO:0000256" key="5">
    <source>
        <dbReference type="ARBA" id="ARBA00023136"/>
    </source>
</evidence>
<accession>A0A2K8MG40</accession>
<dbReference type="GO" id="GO:0022857">
    <property type="term" value="F:transmembrane transporter activity"/>
    <property type="evidence" value="ECO:0007669"/>
    <property type="project" value="InterPro"/>
</dbReference>
<keyword evidence="5 6" id="KW-0472">Membrane</keyword>
<evidence type="ECO:0000256" key="6">
    <source>
        <dbReference type="SAM" id="Phobius"/>
    </source>
</evidence>
<dbReference type="SUPFAM" id="SSF103473">
    <property type="entry name" value="MFS general substrate transporter"/>
    <property type="match status" value="1"/>
</dbReference>
<feature type="transmembrane region" description="Helical" evidence="6">
    <location>
        <begin position="370"/>
        <end position="391"/>
    </location>
</feature>